<keyword evidence="4" id="KW-1185">Reference proteome</keyword>
<proteinExistence type="predicted"/>
<evidence type="ECO:0000256" key="1">
    <source>
        <dbReference type="SAM" id="Coils"/>
    </source>
</evidence>
<dbReference type="RefSeq" id="WP_196992561.1">
    <property type="nucleotide sequence ID" value="NZ_JADWYR010000003.1"/>
</dbReference>
<evidence type="ECO:0000313" key="3">
    <source>
        <dbReference type="EMBL" id="MBG9378457.1"/>
    </source>
</evidence>
<evidence type="ECO:0000313" key="4">
    <source>
        <dbReference type="Proteomes" id="UP000628448"/>
    </source>
</evidence>
<comment type="caution">
    <text evidence="3">The sequence shown here is derived from an EMBL/GenBank/DDBJ whole genome shotgun (WGS) entry which is preliminary data.</text>
</comment>
<keyword evidence="2" id="KW-0732">Signal</keyword>
<dbReference type="EMBL" id="JADWYR010000003">
    <property type="protein sequence ID" value="MBG9378457.1"/>
    <property type="molecule type" value="Genomic_DNA"/>
</dbReference>
<keyword evidence="1" id="KW-0175">Coiled coil</keyword>
<accession>A0A931MD87</accession>
<gene>
    <name evidence="3" type="ORF">I5907_19630</name>
</gene>
<organism evidence="3 4">
    <name type="scientific">Panacibacter microcysteis</name>
    <dbReference type="NCBI Taxonomy" id="2793269"/>
    <lineage>
        <taxon>Bacteria</taxon>
        <taxon>Pseudomonadati</taxon>
        <taxon>Bacteroidota</taxon>
        <taxon>Chitinophagia</taxon>
        <taxon>Chitinophagales</taxon>
        <taxon>Chitinophagaceae</taxon>
        <taxon>Panacibacter</taxon>
    </lineage>
</organism>
<feature type="signal peptide" evidence="2">
    <location>
        <begin position="1"/>
        <end position="19"/>
    </location>
</feature>
<sequence length="157" mass="16963">MKTFAALVVMLFVAININAQPPEVPAEKGTVFGAKTTADDAITVEQLAAVMKSREGKKTEVKIRGTVTTVCEAMGCWIKIKSADGDLMVRMKDHAFFVPLALNGKEVIVDGIAEEKTTSVAQLKHYAEDANKSKEEIDAIKEAKKELTITAKGVLVI</sequence>
<dbReference type="Pfam" id="PF16267">
    <property type="entry name" value="DUF4920"/>
    <property type="match status" value="1"/>
</dbReference>
<dbReference type="InterPro" id="IPR032577">
    <property type="entry name" value="DUF4920"/>
</dbReference>
<dbReference type="AlphaFoldDB" id="A0A931MD87"/>
<name>A0A931MD87_9BACT</name>
<feature type="coiled-coil region" evidence="1">
    <location>
        <begin position="123"/>
        <end position="150"/>
    </location>
</feature>
<evidence type="ECO:0000256" key="2">
    <source>
        <dbReference type="SAM" id="SignalP"/>
    </source>
</evidence>
<reference evidence="3" key="1">
    <citation type="submission" date="2020-11" db="EMBL/GenBank/DDBJ databases">
        <title>Bacterial whole genome sequence for Panacibacter sp. DH6.</title>
        <authorList>
            <person name="Le V."/>
            <person name="Ko S."/>
            <person name="Ahn C.-Y."/>
            <person name="Oh H.-M."/>
        </authorList>
    </citation>
    <scope>NUCLEOTIDE SEQUENCE</scope>
    <source>
        <strain evidence="3">DH6</strain>
    </source>
</reference>
<feature type="chain" id="PRO_5037610665" evidence="2">
    <location>
        <begin position="20"/>
        <end position="157"/>
    </location>
</feature>
<dbReference type="Proteomes" id="UP000628448">
    <property type="component" value="Unassembled WGS sequence"/>
</dbReference>
<protein>
    <submittedName>
        <fullName evidence="3">DUF4920 domain-containing protein</fullName>
    </submittedName>
</protein>